<proteinExistence type="predicted"/>
<dbReference type="Proteomes" id="UP000035929">
    <property type="component" value="Unassembled WGS sequence"/>
</dbReference>
<reference evidence="1 2" key="1">
    <citation type="submission" date="2015-03" db="EMBL/GenBank/DDBJ databases">
        <title>Genome sequencing of Methylobacterium aquaticum DSM16371 type strain.</title>
        <authorList>
            <person name="Chaudhry V."/>
            <person name="Patil P.B."/>
        </authorList>
    </citation>
    <scope>NUCLEOTIDE SEQUENCE [LARGE SCALE GENOMIC DNA]</scope>
    <source>
        <strain evidence="1 2">DSM 16371</strain>
    </source>
</reference>
<name>A0A0J6V645_9HYPH</name>
<evidence type="ECO:0000313" key="1">
    <source>
        <dbReference type="EMBL" id="KMO34386.1"/>
    </source>
</evidence>
<protein>
    <submittedName>
        <fullName evidence="1">Uncharacterized protein</fullName>
    </submittedName>
</protein>
<evidence type="ECO:0000313" key="2">
    <source>
        <dbReference type="Proteomes" id="UP000035929"/>
    </source>
</evidence>
<gene>
    <name evidence="1" type="ORF">VP06_14450</name>
</gene>
<organism evidence="1 2">
    <name type="scientific">Methylobacterium aquaticum</name>
    <dbReference type="NCBI Taxonomy" id="270351"/>
    <lineage>
        <taxon>Bacteria</taxon>
        <taxon>Pseudomonadati</taxon>
        <taxon>Pseudomonadota</taxon>
        <taxon>Alphaproteobacteria</taxon>
        <taxon>Hyphomicrobiales</taxon>
        <taxon>Methylobacteriaceae</taxon>
        <taxon>Methylobacterium</taxon>
    </lineage>
</organism>
<accession>A0A0J6V645</accession>
<dbReference type="AlphaFoldDB" id="A0A0J6V645"/>
<dbReference type="EMBL" id="LABX01000105">
    <property type="protein sequence ID" value="KMO34386.1"/>
    <property type="molecule type" value="Genomic_DNA"/>
</dbReference>
<sequence length="184" mass="20007">MLAPATRIRLGSGRQDIGLEIELISHDNLIDFPPPQVTHAHEALAGILVGREDQRASVSRAVCQGIGCRHDVHLAITHLNIAVASDTPKVLVFMFVGSIDTQKIAVTNHQIKQRIRVAVGIFGIAAEHIVDSALAMPTTWNLAIAIEIIISTGIPQSFQFKSVQSVNQPEIRIGDTAWYLCLHA</sequence>
<comment type="caution">
    <text evidence="1">The sequence shown here is derived from an EMBL/GenBank/DDBJ whole genome shotgun (WGS) entry which is preliminary data.</text>
</comment>